<evidence type="ECO:0000313" key="11">
    <source>
        <dbReference type="Proteomes" id="UP001176517"/>
    </source>
</evidence>
<evidence type="ECO:0000256" key="6">
    <source>
        <dbReference type="ARBA" id="ARBA00023002"/>
    </source>
</evidence>
<keyword evidence="7" id="KW-0520">NAD</keyword>
<dbReference type="Proteomes" id="UP001176517">
    <property type="component" value="Unassembled WGS sequence"/>
</dbReference>
<dbReference type="FunFam" id="3.40.50.720:FF:000039">
    <property type="entry name" value="Alcohol dehydrogenase AdhP"/>
    <property type="match status" value="1"/>
</dbReference>
<proteinExistence type="inferred from homology"/>
<dbReference type="GO" id="GO:0004022">
    <property type="term" value="F:alcohol dehydrogenase (NAD+) activity"/>
    <property type="evidence" value="ECO:0007669"/>
    <property type="project" value="UniProtKB-EC"/>
</dbReference>
<dbReference type="Gene3D" id="3.40.50.720">
    <property type="entry name" value="NAD(P)-binding Rossmann-like Domain"/>
    <property type="match status" value="1"/>
</dbReference>
<feature type="domain" description="Enoyl reductase (ER)" evidence="9">
    <location>
        <begin position="28"/>
        <end position="363"/>
    </location>
</feature>
<accession>A0AAN6GP83</accession>
<evidence type="ECO:0000256" key="3">
    <source>
        <dbReference type="ARBA" id="ARBA00013190"/>
    </source>
</evidence>
<reference evidence="10" key="1">
    <citation type="journal article" date="2023" name="PhytoFront">
        <title>Draft Genome Resources of Seven Strains of Tilletia horrida, Causal Agent of Kernel Smut of Rice.</title>
        <authorList>
            <person name="Khanal S."/>
            <person name="Antony Babu S."/>
            <person name="Zhou X.G."/>
        </authorList>
    </citation>
    <scope>NUCLEOTIDE SEQUENCE</scope>
    <source>
        <strain evidence="10">TX6</strain>
    </source>
</reference>
<dbReference type="AlphaFoldDB" id="A0AAN6GP83"/>
<evidence type="ECO:0000259" key="9">
    <source>
        <dbReference type="SMART" id="SM00829"/>
    </source>
</evidence>
<comment type="similarity">
    <text evidence="2 8">Belongs to the zinc-containing alcohol dehydrogenase family.</text>
</comment>
<dbReference type="CDD" id="cd08297">
    <property type="entry name" value="CAD3"/>
    <property type="match status" value="1"/>
</dbReference>
<evidence type="ECO:0000256" key="8">
    <source>
        <dbReference type="RuleBase" id="RU361277"/>
    </source>
</evidence>
<dbReference type="PANTHER" id="PTHR42940:SF3">
    <property type="entry name" value="ALCOHOL DEHYDROGENASE 1-RELATED"/>
    <property type="match status" value="1"/>
</dbReference>
<comment type="cofactor">
    <cofactor evidence="1 8">
        <name>Zn(2+)</name>
        <dbReference type="ChEBI" id="CHEBI:29105"/>
    </cofactor>
</comment>
<dbReference type="Pfam" id="PF00107">
    <property type="entry name" value="ADH_zinc_N"/>
    <property type="match status" value="1"/>
</dbReference>
<dbReference type="InterPro" id="IPR013149">
    <property type="entry name" value="ADH-like_C"/>
</dbReference>
<dbReference type="SUPFAM" id="SSF51735">
    <property type="entry name" value="NAD(P)-binding Rossmann-fold domains"/>
    <property type="match status" value="1"/>
</dbReference>
<dbReference type="InterPro" id="IPR013154">
    <property type="entry name" value="ADH-like_N"/>
</dbReference>
<keyword evidence="4 8" id="KW-0479">Metal-binding</keyword>
<dbReference type="GO" id="GO:0005737">
    <property type="term" value="C:cytoplasm"/>
    <property type="evidence" value="ECO:0007669"/>
    <property type="project" value="TreeGrafter"/>
</dbReference>
<dbReference type="InterPro" id="IPR002328">
    <property type="entry name" value="ADH_Zn_CS"/>
</dbReference>
<dbReference type="GO" id="GO:0008270">
    <property type="term" value="F:zinc ion binding"/>
    <property type="evidence" value="ECO:0007669"/>
    <property type="project" value="InterPro"/>
</dbReference>
<dbReference type="InterPro" id="IPR036291">
    <property type="entry name" value="NAD(P)-bd_dom_sf"/>
</dbReference>
<evidence type="ECO:0000256" key="2">
    <source>
        <dbReference type="ARBA" id="ARBA00008072"/>
    </source>
</evidence>
<protein>
    <recommendedName>
        <fullName evidence="3">alcohol dehydrogenase</fullName>
        <ecNumber evidence="3">1.1.1.1</ecNumber>
    </recommendedName>
</protein>
<comment type="caution">
    <text evidence="10">The sequence shown here is derived from an EMBL/GenBank/DDBJ whole genome shotgun (WGS) entry which is preliminary data.</text>
</comment>
<evidence type="ECO:0000256" key="1">
    <source>
        <dbReference type="ARBA" id="ARBA00001947"/>
    </source>
</evidence>
<dbReference type="PANTHER" id="PTHR42940">
    <property type="entry name" value="ALCOHOL DEHYDROGENASE 1-RELATED"/>
    <property type="match status" value="1"/>
</dbReference>
<dbReference type="EC" id="1.1.1.1" evidence="3"/>
<evidence type="ECO:0000256" key="4">
    <source>
        <dbReference type="ARBA" id="ARBA00022723"/>
    </source>
</evidence>
<keyword evidence="11" id="KW-1185">Reference proteome</keyword>
<dbReference type="PROSITE" id="PS00059">
    <property type="entry name" value="ADH_ZINC"/>
    <property type="match status" value="1"/>
</dbReference>
<dbReference type="SMART" id="SM00829">
    <property type="entry name" value="PKS_ER"/>
    <property type="match status" value="1"/>
</dbReference>
<dbReference type="Gene3D" id="3.90.180.10">
    <property type="entry name" value="Medium-chain alcohol dehydrogenases, catalytic domain"/>
    <property type="match status" value="1"/>
</dbReference>
<dbReference type="InterPro" id="IPR011032">
    <property type="entry name" value="GroES-like_sf"/>
</dbReference>
<dbReference type="InterPro" id="IPR020843">
    <property type="entry name" value="ER"/>
</dbReference>
<evidence type="ECO:0000313" key="10">
    <source>
        <dbReference type="EMBL" id="KAK0546882.1"/>
    </source>
</evidence>
<keyword evidence="6" id="KW-0560">Oxidoreductase</keyword>
<keyword evidence="5 8" id="KW-0862">Zinc</keyword>
<dbReference type="Pfam" id="PF08240">
    <property type="entry name" value="ADH_N"/>
    <property type="match status" value="1"/>
</dbReference>
<gene>
    <name evidence="10" type="ORF">OC846_005094</name>
</gene>
<evidence type="ECO:0000256" key="7">
    <source>
        <dbReference type="ARBA" id="ARBA00023027"/>
    </source>
</evidence>
<organism evidence="10 11">
    <name type="scientific">Tilletia horrida</name>
    <dbReference type="NCBI Taxonomy" id="155126"/>
    <lineage>
        <taxon>Eukaryota</taxon>
        <taxon>Fungi</taxon>
        <taxon>Dikarya</taxon>
        <taxon>Basidiomycota</taxon>
        <taxon>Ustilaginomycotina</taxon>
        <taxon>Exobasidiomycetes</taxon>
        <taxon>Tilletiales</taxon>
        <taxon>Tilletiaceae</taxon>
        <taxon>Tilletia</taxon>
    </lineage>
</organism>
<evidence type="ECO:0000256" key="5">
    <source>
        <dbReference type="ARBA" id="ARBA00022833"/>
    </source>
</evidence>
<dbReference type="SUPFAM" id="SSF50129">
    <property type="entry name" value="GroES-like"/>
    <property type="match status" value="1"/>
</dbReference>
<dbReference type="EMBL" id="JAPDMZ010000178">
    <property type="protein sequence ID" value="KAK0546882.1"/>
    <property type="molecule type" value="Genomic_DNA"/>
</dbReference>
<name>A0AAN6GP83_9BASI</name>
<sequence>MTTDSTHDPRESKLTVPATGRAAVQAEKNSPIEIKDVPVVQAEKLEPGQVLIRMLFSGVCHTDLHAVRGDWPIPSKRPLIGGHEGTGIVCAVAGHSPVKVGDRVGVKWIADACLTCESCRLGEECHCTAGLPKLSGYTVDGTFAQYVVSWARYVTPLPEDLPMPDAAPILCAGVTVYKALKQADLLPGDTVVVLGSGGGLGHLGTQYAAAMGYRVIGIDTGEEKRAFSLKCGVDHFIDFRTNPDVRQAVLDATPDKTGVHAAIVAAASAPAYEQALSYLRAKGSLVALGLPPGTKIQADVFELVVRQKRIIGSYTGNRQDAIEALRLAARGKVKVSYQLRGLSELPKIFEEMEKGQLVGRVVLDIDK</sequence>